<keyword evidence="4" id="KW-0812">Transmembrane</keyword>
<feature type="chain" id="PRO_5041692917" evidence="5">
    <location>
        <begin position="36"/>
        <end position="376"/>
    </location>
</feature>
<accession>A0AA97J331</accession>
<feature type="transmembrane region" description="Helical" evidence="4">
    <location>
        <begin position="315"/>
        <end position="335"/>
    </location>
</feature>
<name>A0AA97J331_EUBMA</name>
<feature type="domain" description="LRRCT" evidence="6">
    <location>
        <begin position="240"/>
        <end position="293"/>
    </location>
</feature>
<keyword evidence="2 5" id="KW-0732">Signal</keyword>
<dbReference type="GO" id="GO:0090090">
    <property type="term" value="P:negative regulation of canonical Wnt signaling pathway"/>
    <property type="evidence" value="ECO:0007669"/>
    <property type="project" value="TreeGrafter"/>
</dbReference>
<dbReference type="PANTHER" id="PTHR24364:SF16">
    <property type="entry name" value="TROPHOBLAST GLYCOPROTEIN-LIKE"/>
    <property type="match status" value="1"/>
</dbReference>
<dbReference type="SUPFAM" id="SSF52058">
    <property type="entry name" value="L domain-like"/>
    <property type="match status" value="1"/>
</dbReference>
<evidence type="ECO:0000256" key="3">
    <source>
        <dbReference type="ARBA" id="ARBA00022737"/>
    </source>
</evidence>
<dbReference type="CTD" id="100507050"/>
<dbReference type="PROSITE" id="PS51450">
    <property type="entry name" value="LRR"/>
    <property type="match status" value="2"/>
</dbReference>
<evidence type="ECO:0000256" key="2">
    <source>
        <dbReference type="ARBA" id="ARBA00022729"/>
    </source>
</evidence>
<keyword evidence="7" id="KW-1185">Reference proteome</keyword>
<dbReference type="SMART" id="SM00369">
    <property type="entry name" value="LRR_TYP"/>
    <property type="match status" value="4"/>
</dbReference>
<sequence>MAQRPAGDGAAPLSARRLLPCAILAGMLLLPLLQAGRSCSTPCFCFATPDTLQCRLVRLLEPPPELPAAVHNLSITGGNLTVLRTAAFSGGWADGEAARPLANLTLLLLTHDHIEALEEAAFAGLPALATLDLSHNRLRSVAPGAFAGCAQLRTLRLNQALPAARDARALEELLDGALVNLSLTRLELAGNRLRELPPWTTLPSGLLHLDVRNNSLQALPPEQLDGLAALGPLRLHLGSNPLRCDCASLRPLLVWLRNATGRPAGDKSLHCASPRHLRGWPVFRLRASQLGCRDGADLGLPEDGGQPSEPETASYVFFGIVLALIGVVFLMVLYLNRKGIKRWLSNLREACRDQMEGYHYRYEQDSDPRRASPGDL</sequence>
<dbReference type="Pfam" id="PF13855">
    <property type="entry name" value="LRR_8"/>
    <property type="match status" value="2"/>
</dbReference>
<evidence type="ECO:0000313" key="7">
    <source>
        <dbReference type="Proteomes" id="UP001190640"/>
    </source>
</evidence>
<dbReference type="InterPro" id="IPR000483">
    <property type="entry name" value="Cys-rich_flank_reg_C"/>
</dbReference>
<dbReference type="AlphaFoldDB" id="A0AA97J331"/>
<dbReference type="SMART" id="SM00082">
    <property type="entry name" value="LRRCT"/>
    <property type="match status" value="1"/>
</dbReference>
<dbReference type="KEGG" id="emc:129326352"/>
<keyword evidence="3" id="KW-0677">Repeat</keyword>
<dbReference type="GeneID" id="129326352"/>
<dbReference type="RefSeq" id="XP_054830482.1">
    <property type="nucleotide sequence ID" value="XM_054974507.1"/>
</dbReference>
<dbReference type="Proteomes" id="UP001190640">
    <property type="component" value="Chromosome 3"/>
</dbReference>
<dbReference type="Gene3D" id="3.80.10.10">
    <property type="entry name" value="Ribonuclease Inhibitor"/>
    <property type="match status" value="2"/>
</dbReference>
<dbReference type="InterPro" id="IPR001611">
    <property type="entry name" value="Leu-rich_rpt"/>
</dbReference>
<feature type="signal peptide" evidence="5">
    <location>
        <begin position="1"/>
        <end position="35"/>
    </location>
</feature>
<reference evidence="8" key="1">
    <citation type="submission" date="2025-08" db="UniProtKB">
        <authorList>
            <consortium name="RefSeq"/>
        </authorList>
    </citation>
    <scope>IDENTIFICATION</scope>
    <source>
        <tissue evidence="8">Blood</tissue>
    </source>
</reference>
<evidence type="ECO:0000256" key="5">
    <source>
        <dbReference type="SAM" id="SignalP"/>
    </source>
</evidence>
<dbReference type="PANTHER" id="PTHR24364">
    <property type="entry name" value="LP06937P"/>
    <property type="match status" value="1"/>
</dbReference>
<keyword evidence="4" id="KW-0472">Membrane</keyword>
<dbReference type="GO" id="GO:0005886">
    <property type="term" value="C:plasma membrane"/>
    <property type="evidence" value="ECO:0007669"/>
    <property type="project" value="TreeGrafter"/>
</dbReference>
<evidence type="ECO:0000256" key="1">
    <source>
        <dbReference type="ARBA" id="ARBA00022614"/>
    </source>
</evidence>
<organism evidence="7 8">
    <name type="scientific">Eublepharis macularius</name>
    <name type="common">Leopard gecko</name>
    <name type="synonym">Cyrtodactylus macularius</name>
    <dbReference type="NCBI Taxonomy" id="481883"/>
    <lineage>
        <taxon>Eukaryota</taxon>
        <taxon>Metazoa</taxon>
        <taxon>Chordata</taxon>
        <taxon>Craniata</taxon>
        <taxon>Vertebrata</taxon>
        <taxon>Euteleostomi</taxon>
        <taxon>Lepidosauria</taxon>
        <taxon>Squamata</taxon>
        <taxon>Bifurcata</taxon>
        <taxon>Gekkota</taxon>
        <taxon>Eublepharidae</taxon>
        <taxon>Eublepharinae</taxon>
        <taxon>Eublepharis</taxon>
    </lineage>
</organism>
<keyword evidence="4" id="KW-1133">Transmembrane helix</keyword>
<evidence type="ECO:0000259" key="6">
    <source>
        <dbReference type="SMART" id="SM00082"/>
    </source>
</evidence>
<keyword evidence="1" id="KW-0433">Leucine-rich repeat</keyword>
<gene>
    <name evidence="8" type="primary">TPBGL</name>
</gene>
<evidence type="ECO:0000313" key="8">
    <source>
        <dbReference type="RefSeq" id="XP_054830482.1"/>
    </source>
</evidence>
<protein>
    <submittedName>
        <fullName evidence="8">Trophoblast glycoprotein-like</fullName>
    </submittedName>
</protein>
<evidence type="ECO:0000256" key="4">
    <source>
        <dbReference type="SAM" id="Phobius"/>
    </source>
</evidence>
<dbReference type="InterPro" id="IPR032675">
    <property type="entry name" value="LRR_dom_sf"/>
</dbReference>
<proteinExistence type="predicted"/>
<dbReference type="InterPro" id="IPR003591">
    <property type="entry name" value="Leu-rich_rpt_typical-subtyp"/>
</dbReference>
<dbReference type="InterPro" id="IPR052286">
    <property type="entry name" value="Wnt_signaling_inhibitor"/>
</dbReference>